<organism evidence="3 4">
    <name type="scientific">Domibacillus mangrovi</name>
    <dbReference type="NCBI Taxonomy" id="1714354"/>
    <lineage>
        <taxon>Bacteria</taxon>
        <taxon>Bacillati</taxon>
        <taxon>Bacillota</taxon>
        <taxon>Bacilli</taxon>
        <taxon>Bacillales</taxon>
        <taxon>Bacillaceae</taxon>
        <taxon>Domibacillus</taxon>
    </lineage>
</organism>
<evidence type="ECO:0000259" key="2">
    <source>
        <dbReference type="Pfam" id="PF01051"/>
    </source>
</evidence>
<dbReference type="InterPro" id="IPR036388">
    <property type="entry name" value="WH-like_DNA-bd_sf"/>
</dbReference>
<gene>
    <name evidence="3" type="ORF">BLL40_16275</name>
</gene>
<accession>A0A1Q5NZF6</accession>
<dbReference type="RefSeq" id="WP_073712902.1">
    <property type="nucleotide sequence ID" value="NZ_MRWQ01000028.1"/>
</dbReference>
<comment type="caution">
    <text evidence="3">The sequence shown here is derived from an EMBL/GenBank/DDBJ whole genome shotgun (WGS) entry which is preliminary data.</text>
</comment>
<evidence type="ECO:0000256" key="1">
    <source>
        <dbReference type="ARBA" id="ARBA00038283"/>
    </source>
</evidence>
<name>A0A1Q5NZF6_9BACI</name>
<sequence length="378" mass="44146">MDENFLITQSNSLIEARHIKPLSITEQKIILTMVSMIQPHDEDFRCYEILVTEFKELCGLKTEGLYSNIKKTVRTLMEKIIEIPHRDGKGWFMTHWVSSAEYMAGEGMIRLNFDPRLKPYLLQLKSAFTSYRLSNILSLKSVYAIRLYELMKKWQHIAKWTISVGELRSKLGVAEGKLELYGHFKSRALKPAITEVNEKTDIYIDFKEIKRGRKVEKIEFTIMQQAEREIKLPVLQPKKPADLTRQPSDDEMLRGRINEKTVGFIFDPVAFRDIFIKSTAMWGNDIEQNLFDLLLHVNNANKIKNKIAYFRSIINEGYDRFLNGETFEAADFSTGQAHLPEWFKHPNKPVESELDSTFEEERKSLEEELRKVKTLINT</sequence>
<dbReference type="Proteomes" id="UP000186524">
    <property type="component" value="Unassembled WGS sequence"/>
</dbReference>
<dbReference type="GO" id="GO:0003887">
    <property type="term" value="F:DNA-directed DNA polymerase activity"/>
    <property type="evidence" value="ECO:0007669"/>
    <property type="project" value="InterPro"/>
</dbReference>
<reference evidence="3 4" key="1">
    <citation type="submission" date="2016-12" db="EMBL/GenBank/DDBJ databases">
        <title>Domibacillus sp. SAOS 44 whole genome sequencing.</title>
        <authorList>
            <person name="Verma A."/>
            <person name="Krishnamurthi S."/>
        </authorList>
    </citation>
    <scope>NUCLEOTIDE SEQUENCE [LARGE SCALE GENOMIC DNA]</scope>
    <source>
        <strain evidence="3 4">SAOS 44</strain>
    </source>
</reference>
<dbReference type="GO" id="GO:0006270">
    <property type="term" value="P:DNA replication initiation"/>
    <property type="evidence" value="ECO:0007669"/>
    <property type="project" value="InterPro"/>
</dbReference>
<dbReference type="Gene3D" id="1.10.10.10">
    <property type="entry name" value="Winged helix-like DNA-binding domain superfamily/Winged helix DNA-binding domain"/>
    <property type="match status" value="2"/>
</dbReference>
<proteinExistence type="inferred from homology"/>
<dbReference type="OrthoDB" id="9765378at2"/>
<dbReference type="EMBL" id="MRWQ01000028">
    <property type="protein sequence ID" value="OKL35303.1"/>
    <property type="molecule type" value="Genomic_DNA"/>
</dbReference>
<keyword evidence="4" id="KW-1185">Reference proteome</keyword>
<evidence type="ECO:0000313" key="3">
    <source>
        <dbReference type="EMBL" id="OKL35303.1"/>
    </source>
</evidence>
<evidence type="ECO:0000313" key="4">
    <source>
        <dbReference type="Proteomes" id="UP000186524"/>
    </source>
</evidence>
<dbReference type="Pfam" id="PF01051">
    <property type="entry name" value="Rep3_N"/>
    <property type="match status" value="1"/>
</dbReference>
<dbReference type="InterPro" id="IPR036390">
    <property type="entry name" value="WH_DNA-bd_sf"/>
</dbReference>
<protein>
    <recommendedName>
        <fullName evidence="2">Initiator Rep protein WH1 domain-containing protein</fullName>
    </recommendedName>
</protein>
<dbReference type="Pfam" id="PF21205">
    <property type="entry name" value="Rep3_C"/>
    <property type="match status" value="1"/>
</dbReference>
<dbReference type="InterPro" id="IPR000525">
    <property type="entry name" value="Initiator_Rep_WH1"/>
</dbReference>
<comment type="similarity">
    <text evidence="1">Belongs to the initiator RepB protein family.</text>
</comment>
<feature type="domain" description="Initiator Rep protein WH1" evidence="2">
    <location>
        <begin position="7"/>
        <end position="152"/>
    </location>
</feature>
<dbReference type="AlphaFoldDB" id="A0A1Q5NZF6"/>
<dbReference type="SUPFAM" id="SSF46785">
    <property type="entry name" value="Winged helix' DNA-binding domain"/>
    <property type="match status" value="2"/>
</dbReference>